<dbReference type="AlphaFoldDB" id="A0ABD5S5Q8"/>
<comment type="caution">
    <text evidence="1">The sequence shown here is derived from an EMBL/GenBank/DDBJ whole genome shotgun (WGS) entry which is preliminary data.</text>
</comment>
<dbReference type="PANTHER" id="PTHR35902">
    <property type="entry name" value="S-LAYER DOMAIN-LIKE PROTEIN-RELATED"/>
    <property type="match status" value="1"/>
</dbReference>
<protein>
    <submittedName>
        <fullName evidence="1">Uncharacterized protein</fullName>
    </submittedName>
</protein>
<name>A0ABD5S5Q8_9EURY</name>
<feature type="non-terminal residue" evidence="1">
    <location>
        <position position="1"/>
    </location>
</feature>
<dbReference type="Proteomes" id="UP001596328">
    <property type="component" value="Unassembled WGS sequence"/>
</dbReference>
<dbReference type="EMBL" id="JBHSWU010001596">
    <property type="protein sequence ID" value="MFC6727013.1"/>
    <property type="molecule type" value="Genomic_DNA"/>
</dbReference>
<keyword evidence="2" id="KW-1185">Reference proteome</keyword>
<gene>
    <name evidence="1" type="ORF">ACFQE1_22055</name>
</gene>
<feature type="non-terminal residue" evidence="1">
    <location>
        <position position="168"/>
    </location>
</feature>
<reference evidence="1 2" key="1">
    <citation type="journal article" date="2019" name="Int. J. Syst. Evol. Microbiol.">
        <title>The Global Catalogue of Microorganisms (GCM) 10K type strain sequencing project: providing services to taxonomists for standard genome sequencing and annotation.</title>
        <authorList>
            <consortium name="The Broad Institute Genomics Platform"/>
            <consortium name="The Broad Institute Genome Sequencing Center for Infectious Disease"/>
            <person name="Wu L."/>
            <person name="Ma J."/>
        </authorList>
    </citation>
    <scope>NUCLEOTIDE SEQUENCE [LARGE SCALE GENOMIC DNA]</scope>
    <source>
        <strain evidence="1 2">NBRC 111368</strain>
    </source>
</reference>
<evidence type="ECO:0000313" key="2">
    <source>
        <dbReference type="Proteomes" id="UP001596328"/>
    </source>
</evidence>
<sequence length="168" mass="17280">VVESLPPGATRTVQLGVSNLDGPTSVTVRAAYEVDGRTNRTVEQTVEVRANPGRIQLTGLDSADEGDYLRISGSASNVGLQPVDSVIVRVLPVEGVEPSPPNREYFVGTVPASDFVSFDVSAQVGANVSQVPLEVTYLSDGTRRSETVEVPVEPAVGSGAVGGSGGGS</sequence>
<organism evidence="1 2">
    <name type="scientific">Halobium palmae</name>
    <dbReference type="NCBI Taxonomy" id="1776492"/>
    <lineage>
        <taxon>Archaea</taxon>
        <taxon>Methanobacteriati</taxon>
        <taxon>Methanobacteriota</taxon>
        <taxon>Stenosarchaea group</taxon>
        <taxon>Halobacteria</taxon>
        <taxon>Halobacteriales</taxon>
        <taxon>Haloferacaceae</taxon>
        <taxon>Halobium</taxon>
    </lineage>
</organism>
<accession>A0ABD5S5Q8</accession>
<evidence type="ECO:0000313" key="1">
    <source>
        <dbReference type="EMBL" id="MFC6727013.1"/>
    </source>
</evidence>
<proteinExistence type="predicted"/>
<dbReference type="PANTHER" id="PTHR35902:SF6">
    <property type="entry name" value="CONSERVED WITHIN P. AEROPHILUM"/>
    <property type="match status" value="1"/>
</dbReference>